<gene>
    <name evidence="2" type="ORF">H4219_000496</name>
</gene>
<evidence type="ECO:0000313" key="3">
    <source>
        <dbReference type="Proteomes" id="UP001150538"/>
    </source>
</evidence>
<dbReference type="Proteomes" id="UP001150538">
    <property type="component" value="Unassembled WGS sequence"/>
</dbReference>
<name>A0A9W8DXC1_9FUNG</name>
<dbReference type="InterPro" id="IPR052609">
    <property type="entry name" value="Ribosome_Biogenesis_Reg"/>
</dbReference>
<protein>
    <recommendedName>
        <fullName evidence="1">Nucleolar 27S pre-rRNA processing Urb2/Npa2 C-terminal domain-containing protein</fullName>
    </recommendedName>
</protein>
<dbReference type="PANTHER" id="PTHR15682:SF2">
    <property type="entry name" value="UNHEALTHY RIBOSOME BIOGENESIS PROTEIN 2 HOMOLOG"/>
    <property type="match status" value="1"/>
</dbReference>
<dbReference type="GO" id="GO:0005730">
    <property type="term" value="C:nucleolus"/>
    <property type="evidence" value="ECO:0007669"/>
    <property type="project" value="TreeGrafter"/>
</dbReference>
<feature type="domain" description="Nucleolar 27S pre-rRNA processing Urb2/Npa2 C-terminal" evidence="1">
    <location>
        <begin position="1039"/>
        <end position="1231"/>
    </location>
</feature>
<keyword evidence="3" id="KW-1185">Reference proteome</keyword>
<reference evidence="2" key="1">
    <citation type="submission" date="2022-07" db="EMBL/GenBank/DDBJ databases">
        <title>Phylogenomic reconstructions and comparative analyses of Kickxellomycotina fungi.</title>
        <authorList>
            <person name="Reynolds N.K."/>
            <person name="Stajich J.E."/>
            <person name="Barry K."/>
            <person name="Grigoriev I.V."/>
            <person name="Crous P."/>
            <person name="Smith M.E."/>
        </authorList>
    </citation>
    <scope>NUCLEOTIDE SEQUENCE</scope>
    <source>
        <strain evidence="2">NBRC 100468</strain>
    </source>
</reference>
<evidence type="ECO:0000313" key="2">
    <source>
        <dbReference type="EMBL" id="KAJ1921763.1"/>
    </source>
</evidence>
<accession>A0A9W8DXC1</accession>
<dbReference type="GO" id="GO:0042254">
    <property type="term" value="P:ribosome biogenesis"/>
    <property type="evidence" value="ECO:0007669"/>
    <property type="project" value="TreeGrafter"/>
</dbReference>
<comment type="caution">
    <text evidence="2">The sequence shown here is derived from an EMBL/GenBank/DDBJ whole genome shotgun (WGS) entry which is preliminary data.</text>
</comment>
<organism evidence="2 3">
    <name type="scientific">Mycoemilia scoparia</name>
    <dbReference type="NCBI Taxonomy" id="417184"/>
    <lineage>
        <taxon>Eukaryota</taxon>
        <taxon>Fungi</taxon>
        <taxon>Fungi incertae sedis</taxon>
        <taxon>Zoopagomycota</taxon>
        <taxon>Kickxellomycotina</taxon>
        <taxon>Kickxellomycetes</taxon>
        <taxon>Kickxellales</taxon>
        <taxon>Kickxellaceae</taxon>
        <taxon>Mycoemilia</taxon>
    </lineage>
</organism>
<proteinExistence type="predicted"/>
<feature type="domain" description="Nucleolar 27S pre-rRNA processing Urb2/Npa2 C-terminal" evidence="1">
    <location>
        <begin position="1297"/>
        <end position="1379"/>
    </location>
</feature>
<sequence>MFKTYYTNVYFGTVSNISFVNDHVLASQEALLCDWVTQIITPELESILRKADPDPEENEAALPSLTYLIGSIDVLLEANPHTVLENLVNIVPALMSVDPNLGEIVNKLFTKMVQTLSMTRQLDVYFSKLALSFKEQNVAFSNDRHYSISSATHLRSLAKATSESMPFAQAIPTARYLMEMLSEITQATMTKKSENHIEMSHLTLALLLTHLVLGATQNNLTPTQCDSWQEFLEWSYLEISGIMIRTQGADQNDLVKWLYLYIHHTWVDIGSRLGGNDEWLETHIQPSALEPYISLTEWQAGTKNLNSQPRSYQIYMLSLYTLLQAFAYSQTTSCLGTEDIANTISLENRKSKYREQWVQKLTIVLKHFCIWSENGLLSNQDQCGWMPWDGLPHTINAGNFGTAQYRLFSDWLELICAFSDAPTCLEAVTTIMRLVFITSAKNSTTTQSLPKDANFVTPMTISLKLLSSADFYETTQVQKVFTRALASTLNNALREIVGVVNPKCQVLKKVETITGYLCSGANAKTEALRKGLVKFTAELYTNKAKPQKDLWISQIFWASKVTKRPSSDADSHGDKISHKVIALEEILLTLHRFPLACISIDHILALSLYLVTIDREISELCTQHWKETCPSWSYDDQFYTHQKVESVMVSCRSWILRACEASQSVLSTLTGMDWVFKWIFRSATTSNNRSLLDLSGRLLSSFVMCKMGETAPKGSSSNIISKLRFSTTISEELDPFITSEKCSLNITSLHIRCLEAALKYFGSKREKSHEDLGEFVSQELDTVVEKIIKFASNSDEFTEAVKNGILAAQLSQYNLLLKAKGHDKMAIQTMDAIIAKLSNRTSKMLNEPRGSGDFENALLSFGCDLCIFAANSIDRITIKDSNNEEPIPNSISGRIARFLALNILILSAANESRETYSYGNTSTSCITSLATQGKPNLGYAEIILQYSFNQALRSLDANMLELIMGQLLTIATTAQDASRNQAAIDMVKICISAANRPLNSKVSETHKCIQKRALEVLATIELVLARCNRLSVTESALDAVLEIVAGSGVRLTPHIISVVINVLSTITQRPQIATGFAVPNSETFELLYKKIIVILSRIIRNHASEAVKTIPSIITLLRLLLHAFVVPSLWDNVTRESHNSFVLKSPWIIAYAPFSASCATEYARFLEYLVHSHTSELTKSSLIRPTGPNSAQYGQYTTSRAYARGTRAGGMAKMLSRYVPYLLSEYCAIQGGAAILPTPPPSGMHAFSSTHSDEGQHPSRRFQGMAWRPSLVDMTNLEIEKQMHEIKQDTHVTKKKYQKYQKGLISDPEIREALLPGWYALLDIINDEGRAMVIAAFNPASMLGSQNGSIHIPASLGGAREVLRSLHHDYLQYHKYSGQF</sequence>
<dbReference type="Pfam" id="PF10441">
    <property type="entry name" value="Urb2"/>
    <property type="match status" value="2"/>
</dbReference>
<dbReference type="EMBL" id="JANBPU010000003">
    <property type="protein sequence ID" value="KAJ1921763.1"/>
    <property type="molecule type" value="Genomic_DNA"/>
</dbReference>
<dbReference type="OrthoDB" id="160374at2759"/>
<dbReference type="InterPro" id="IPR018849">
    <property type="entry name" value="Urb2/Npa2_C"/>
</dbReference>
<dbReference type="PANTHER" id="PTHR15682">
    <property type="entry name" value="UNHEALTHY RIBOSOME BIOGENESIS PROTEIN 2 HOMOLOG"/>
    <property type="match status" value="1"/>
</dbReference>
<evidence type="ECO:0000259" key="1">
    <source>
        <dbReference type="Pfam" id="PF10441"/>
    </source>
</evidence>